<feature type="signal peptide" evidence="1">
    <location>
        <begin position="1"/>
        <end position="18"/>
    </location>
</feature>
<dbReference type="Proteomes" id="UP000184036">
    <property type="component" value="Unassembled WGS sequence"/>
</dbReference>
<sequence>MKKLLLIMTFLVTMVSLAQNKNFTVDQNYITWKFIYENSESIVKLQNNLGLLFKTDSTGFVKRTNFNDRRLLKLEAEFKIESKHNRYRVTVYNIKFLQDPAIVSGDSLLSKLEDEITIEQKLLNRKGLIRQSSFGHNLTEILNPYFNQLFVINKHITDW</sequence>
<gene>
    <name evidence="2" type="ORF">SAMN05444396_104255</name>
</gene>
<dbReference type="RefSeq" id="WP_072990349.1">
    <property type="nucleotide sequence ID" value="NZ_FQWE01000004.1"/>
</dbReference>
<evidence type="ECO:0000256" key="1">
    <source>
        <dbReference type="SAM" id="SignalP"/>
    </source>
</evidence>
<evidence type="ECO:0000313" key="3">
    <source>
        <dbReference type="Proteomes" id="UP000184036"/>
    </source>
</evidence>
<protein>
    <recommendedName>
        <fullName evidence="4">DUF4468 domain-containing protein</fullName>
    </recommendedName>
</protein>
<dbReference type="EMBL" id="FQWE01000004">
    <property type="protein sequence ID" value="SHG08996.1"/>
    <property type="molecule type" value="Genomic_DNA"/>
</dbReference>
<reference evidence="3" key="1">
    <citation type="submission" date="2016-11" db="EMBL/GenBank/DDBJ databases">
        <authorList>
            <person name="Varghese N."/>
            <person name="Submissions S."/>
        </authorList>
    </citation>
    <scope>NUCLEOTIDE SEQUENCE [LARGE SCALE GENOMIC DNA]</scope>
    <source>
        <strain evidence="3">DSM 19741</strain>
    </source>
</reference>
<accession>A0A1M5GZC5</accession>
<evidence type="ECO:0000313" key="2">
    <source>
        <dbReference type="EMBL" id="SHG08996.1"/>
    </source>
</evidence>
<keyword evidence="3" id="KW-1185">Reference proteome</keyword>
<name>A0A1M5GZC5_9FLAO</name>
<evidence type="ECO:0008006" key="4">
    <source>
        <dbReference type="Google" id="ProtNLM"/>
    </source>
</evidence>
<dbReference type="OrthoDB" id="1355942at2"/>
<feature type="chain" id="PRO_5013155283" description="DUF4468 domain-containing protein" evidence="1">
    <location>
        <begin position="19"/>
        <end position="159"/>
    </location>
</feature>
<proteinExistence type="predicted"/>
<dbReference type="AlphaFoldDB" id="A0A1M5GZC5"/>
<keyword evidence="1" id="KW-0732">Signal</keyword>
<organism evidence="2 3">
    <name type="scientific">Flavobacterium segetis</name>
    <dbReference type="NCBI Taxonomy" id="271157"/>
    <lineage>
        <taxon>Bacteria</taxon>
        <taxon>Pseudomonadati</taxon>
        <taxon>Bacteroidota</taxon>
        <taxon>Flavobacteriia</taxon>
        <taxon>Flavobacteriales</taxon>
        <taxon>Flavobacteriaceae</taxon>
        <taxon>Flavobacterium</taxon>
    </lineage>
</organism>